<dbReference type="GO" id="GO:0000703">
    <property type="term" value="F:oxidized pyrimidine nucleobase lesion DNA N-glycosylase activity"/>
    <property type="evidence" value="ECO:0007669"/>
    <property type="project" value="UniProtKB-UniRule"/>
</dbReference>
<name>A0A166QWR3_COLIC</name>
<feature type="compositionally biased region" description="Basic and acidic residues" evidence="9">
    <location>
        <begin position="149"/>
        <end position="158"/>
    </location>
</feature>
<evidence type="ECO:0000256" key="9">
    <source>
        <dbReference type="SAM" id="MobiDB-lite"/>
    </source>
</evidence>
<comment type="similarity">
    <text evidence="1 8">Belongs to the Nth/MutY family.</text>
</comment>
<evidence type="ECO:0000313" key="11">
    <source>
        <dbReference type="EMBL" id="KZL68449.1"/>
    </source>
</evidence>
<evidence type="ECO:0000256" key="3">
    <source>
        <dbReference type="ARBA" id="ARBA00022801"/>
    </source>
</evidence>
<dbReference type="HAMAP" id="MF_03183">
    <property type="entry name" value="Endonuclease_III_Nth"/>
    <property type="match status" value="1"/>
</dbReference>
<dbReference type="GO" id="GO:0140078">
    <property type="term" value="F:class I DNA-(apurinic or apyrimidinic site) endonuclease activity"/>
    <property type="evidence" value="ECO:0007669"/>
    <property type="project" value="UniProtKB-EC"/>
</dbReference>
<keyword evidence="3 8" id="KW-0378">Hydrolase</keyword>
<evidence type="ECO:0000256" key="6">
    <source>
        <dbReference type="ARBA" id="ARBA00023295"/>
    </source>
</evidence>
<dbReference type="InterPro" id="IPR003265">
    <property type="entry name" value="HhH-GPD_domain"/>
</dbReference>
<comment type="catalytic activity">
    <reaction evidence="7 8">
        <text>2'-deoxyribonucleotide-(2'-deoxyribose 5'-phosphate)-2'-deoxyribonucleotide-DNA = a 3'-end 2'-deoxyribonucleotide-(2,3-dehydro-2,3-deoxyribose 5'-phosphate)-DNA + a 5'-end 5'-phospho-2'-deoxyribonucleoside-DNA + H(+)</text>
        <dbReference type="Rhea" id="RHEA:66592"/>
        <dbReference type="Rhea" id="RHEA-COMP:13180"/>
        <dbReference type="Rhea" id="RHEA-COMP:16897"/>
        <dbReference type="Rhea" id="RHEA-COMP:17067"/>
        <dbReference type="ChEBI" id="CHEBI:15378"/>
        <dbReference type="ChEBI" id="CHEBI:136412"/>
        <dbReference type="ChEBI" id="CHEBI:157695"/>
        <dbReference type="ChEBI" id="CHEBI:167181"/>
        <dbReference type="EC" id="4.2.99.18"/>
    </reaction>
</comment>
<comment type="subcellular location">
    <subcellularLocation>
        <location evidence="8">Nucleus</location>
    </subcellularLocation>
    <subcellularLocation>
        <location evidence="8">Mitochondrion</location>
    </subcellularLocation>
</comment>
<dbReference type="GO" id="GO:0005739">
    <property type="term" value="C:mitochondrion"/>
    <property type="evidence" value="ECO:0007669"/>
    <property type="project" value="UniProtKB-SubCell"/>
</dbReference>
<dbReference type="Gene3D" id="1.10.1670.10">
    <property type="entry name" value="Helix-hairpin-Helix base-excision DNA repair enzymes (C-terminal)"/>
    <property type="match status" value="1"/>
</dbReference>
<dbReference type="GO" id="GO:0006285">
    <property type="term" value="P:base-excision repair, AP site formation"/>
    <property type="evidence" value="ECO:0007669"/>
    <property type="project" value="UniProtKB-UniRule"/>
</dbReference>
<dbReference type="PANTHER" id="PTHR43286">
    <property type="entry name" value="ENDONUCLEASE III-LIKE PROTEIN 1"/>
    <property type="match status" value="1"/>
</dbReference>
<comment type="caution">
    <text evidence="8">Lacks conserved residue(s) required for the propagation of feature annotation.</text>
</comment>
<dbReference type="Pfam" id="PF00730">
    <property type="entry name" value="HhH-GPD"/>
    <property type="match status" value="1"/>
</dbReference>
<dbReference type="InterPro" id="IPR030841">
    <property type="entry name" value="NTH1"/>
</dbReference>
<evidence type="ECO:0000256" key="8">
    <source>
        <dbReference type="HAMAP-Rule" id="MF_03183"/>
    </source>
</evidence>
<dbReference type="CDD" id="cd00056">
    <property type="entry name" value="ENDO3c"/>
    <property type="match status" value="1"/>
</dbReference>
<keyword evidence="8" id="KW-0496">Mitochondrion</keyword>
<keyword evidence="4 8" id="KW-0234">DNA repair</keyword>
<proteinExistence type="inferred from homology"/>
<dbReference type="Gene3D" id="1.10.340.30">
    <property type="entry name" value="Hypothetical protein, domain 2"/>
    <property type="match status" value="1"/>
</dbReference>
<keyword evidence="6 8" id="KW-0326">Glycosidase</keyword>
<dbReference type="PROSITE" id="PS01155">
    <property type="entry name" value="ENDONUCLEASE_III_2"/>
    <property type="match status" value="1"/>
</dbReference>
<feature type="compositionally biased region" description="Basic and acidic residues" evidence="9">
    <location>
        <begin position="504"/>
        <end position="515"/>
    </location>
</feature>
<feature type="region of interest" description="Disordered" evidence="9">
    <location>
        <begin position="487"/>
        <end position="532"/>
    </location>
</feature>
<feature type="domain" description="HhH-GPD" evidence="10">
    <location>
        <begin position="261"/>
        <end position="419"/>
    </location>
</feature>
<dbReference type="SUPFAM" id="SSF48150">
    <property type="entry name" value="DNA-glycosylase"/>
    <property type="match status" value="1"/>
</dbReference>
<comment type="caution">
    <text evidence="11">The sequence shown here is derived from an EMBL/GenBank/DDBJ whole genome shotgun (WGS) entry which is preliminary data.</text>
</comment>
<dbReference type="STRING" id="1573173.A0A166QWR3"/>
<evidence type="ECO:0000259" key="10">
    <source>
        <dbReference type="SMART" id="SM00478"/>
    </source>
</evidence>
<dbReference type="GO" id="GO:0003677">
    <property type="term" value="F:DNA binding"/>
    <property type="evidence" value="ECO:0007669"/>
    <property type="project" value="UniProtKB-UniRule"/>
</dbReference>
<evidence type="ECO:0000256" key="2">
    <source>
        <dbReference type="ARBA" id="ARBA00022763"/>
    </source>
</evidence>
<protein>
    <recommendedName>
        <fullName evidence="8">Endonuclease III homolog</fullName>
        <ecNumber evidence="8">3.2.2.-</ecNumber>
        <ecNumber evidence="8">4.2.99.18</ecNumber>
    </recommendedName>
    <alternativeName>
        <fullName evidence="8">Bifunctional DNA N-glycosylase/DNA-(apurinic or apyrimidinic site) lyase</fullName>
        <shortName evidence="8">DNA glycosylase/AP lyase</shortName>
    </alternativeName>
</protein>
<dbReference type="InterPro" id="IPR000445">
    <property type="entry name" value="HhH_motif"/>
</dbReference>
<keyword evidence="5 8" id="KW-0456">Lyase</keyword>
<reference evidence="11 12" key="1">
    <citation type="submission" date="2015-06" db="EMBL/GenBank/DDBJ databases">
        <title>Survival trade-offs in plant roots during colonization by closely related pathogenic and mutualistic fungi.</title>
        <authorList>
            <person name="Hacquard S."/>
            <person name="Kracher B."/>
            <person name="Hiruma K."/>
            <person name="Weinman A."/>
            <person name="Muench P."/>
            <person name="Garrido Oter R."/>
            <person name="Ver Loren van Themaat E."/>
            <person name="Dallerey J.-F."/>
            <person name="Damm U."/>
            <person name="Henrissat B."/>
            <person name="Lespinet O."/>
            <person name="Thon M."/>
            <person name="Kemen E."/>
            <person name="McHardy A.C."/>
            <person name="Schulze-Lefert P."/>
            <person name="O'Connell R.J."/>
        </authorList>
    </citation>
    <scope>NUCLEOTIDE SEQUENCE [LARGE SCALE GENOMIC DNA]</scope>
    <source>
        <strain evidence="11 12">MAFF 238704</strain>
    </source>
</reference>
<dbReference type="InterPro" id="IPR004036">
    <property type="entry name" value="Endonuclease-III-like_CS2"/>
</dbReference>
<dbReference type="InterPro" id="IPR023170">
    <property type="entry name" value="HhH_base_excis_C"/>
</dbReference>
<dbReference type="Proteomes" id="UP000076584">
    <property type="component" value="Unassembled WGS sequence"/>
</dbReference>
<dbReference type="SMART" id="SM00478">
    <property type="entry name" value="ENDO3c"/>
    <property type="match status" value="1"/>
</dbReference>
<feature type="compositionally biased region" description="Basic residues" evidence="9">
    <location>
        <begin position="185"/>
        <end position="194"/>
    </location>
</feature>
<sequence>MGGGLFRVAKSIASLIEASRTARRDVCCFICSTVRTTKTKSSSIRFSSVGNASWLFTAEMRTSKLSKEASALFNKMARPSSPPPPQQTRRTTRSSLARFAYNAPSSSTTNANTATRSAAAEAVHDIVLGVTDIEDAVANTRGRKRRRETKTEDARDAETAGGSATVKIEHVEAEAATTTQPPPTKPRKARKPARVIKGTNAAGSHTEPPSDWEPIYDAVKQMRLHGAARNAAVDTMGCERLFHPDASERDRRFHILIALMLSSQTKDTVNAVAMKRLMTELPPHEPEAPGGLNLENVLAVEPAFLNELIWAVGFHNNKTKYIKAAAEILRDKFGSDIPDTIEGLTSLPGVGPKMAYLCLSAAWDRTEGIGVDVHVHRITNLWGWHKTTQPEATRLALQSWLPKDKWREINWLLVGFGQTVCLPVGRKCGECELGLNGMCKAAERKKVNEGRRAREVKVEVKEEDDGSVVIKKEEVVKEDVVEDRVVNEAVGVPEPAPELEVEDSEQRSAGDDAASKTKSAAAPRRARRGKAS</sequence>
<dbReference type="Pfam" id="PF00633">
    <property type="entry name" value="HHH"/>
    <property type="match status" value="1"/>
</dbReference>
<evidence type="ECO:0000256" key="1">
    <source>
        <dbReference type="ARBA" id="ARBA00008343"/>
    </source>
</evidence>
<accession>A0A166QWR3</accession>
<dbReference type="GO" id="GO:0006289">
    <property type="term" value="P:nucleotide-excision repair"/>
    <property type="evidence" value="ECO:0007669"/>
    <property type="project" value="TreeGrafter"/>
</dbReference>
<keyword evidence="8" id="KW-0539">Nucleus</keyword>
<dbReference type="EC" id="4.2.99.18" evidence="8"/>
<organism evidence="11 12">
    <name type="scientific">Colletotrichum incanum</name>
    <name type="common">Soybean anthracnose fungus</name>
    <dbReference type="NCBI Taxonomy" id="1573173"/>
    <lineage>
        <taxon>Eukaryota</taxon>
        <taxon>Fungi</taxon>
        <taxon>Dikarya</taxon>
        <taxon>Ascomycota</taxon>
        <taxon>Pezizomycotina</taxon>
        <taxon>Sordariomycetes</taxon>
        <taxon>Hypocreomycetidae</taxon>
        <taxon>Glomerellales</taxon>
        <taxon>Glomerellaceae</taxon>
        <taxon>Colletotrichum</taxon>
        <taxon>Colletotrichum spaethianum species complex</taxon>
    </lineage>
</organism>
<feature type="region of interest" description="Disordered" evidence="9">
    <location>
        <begin position="140"/>
        <end position="213"/>
    </location>
</feature>
<keyword evidence="2 8" id="KW-0227">DNA damage</keyword>
<keyword evidence="12" id="KW-1185">Reference proteome</keyword>
<dbReference type="GO" id="GO:0005634">
    <property type="term" value="C:nucleus"/>
    <property type="evidence" value="ECO:0007669"/>
    <property type="project" value="UniProtKB-SubCell"/>
</dbReference>
<dbReference type="FunFam" id="1.10.340.30:FF:000014">
    <property type="entry name" value="Endonuclease III homolog"/>
    <property type="match status" value="1"/>
</dbReference>
<dbReference type="InterPro" id="IPR011257">
    <property type="entry name" value="DNA_glycosylase"/>
</dbReference>
<evidence type="ECO:0000256" key="7">
    <source>
        <dbReference type="ARBA" id="ARBA00044632"/>
    </source>
</evidence>
<dbReference type="FunFam" id="1.10.1670.10:FF:000003">
    <property type="entry name" value="Endonuclease III homolog"/>
    <property type="match status" value="1"/>
</dbReference>
<evidence type="ECO:0000256" key="5">
    <source>
        <dbReference type="ARBA" id="ARBA00023239"/>
    </source>
</evidence>
<evidence type="ECO:0000313" key="12">
    <source>
        <dbReference type="Proteomes" id="UP000076584"/>
    </source>
</evidence>
<gene>
    <name evidence="8" type="primary">NTH1</name>
    <name evidence="11" type="ORF">CI238_00154</name>
</gene>
<dbReference type="PANTHER" id="PTHR43286:SF1">
    <property type="entry name" value="ENDONUCLEASE III-LIKE PROTEIN 1"/>
    <property type="match status" value="1"/>
</dbReference>
<comment type="function">
    <text evidence="8">Bifunctional DNA N-glycosylase with associated apurinic/apyrimidinic (AP) lyase function that catalyzes the first step in base excision repair (BER), the primary repair pathway for the repair of oxidative DNA damage. The DNA N-glycosylase activity releases the damaged DNA base from DNA by cleaving the N-glycosidic bond, leaving an AP site. The AP lyase activity cleaves the phosphodiester bond 3' to the AP site by a beta-elimination. Primarily recognizes and repairs oxidative base damage of pyrimidines.</text>
</comment>
<dbReference type="EC" id="3.2.2.-" evidence="8"/>
<dbReference type="EMBL" id="LFIW01002504">
    <property type="protein sequence ID" value="KZL68449.1"/>
    <property type="molecule type" value="Genomic_DNA"/>
</dbReference>
<dbReference type="AlphaFoldDB" id="A0A166QWR3"/>
<evidence type="ECO:0000256" key="4">
    <source>
        <dbReference type="ARBA" id="ARBA00023204"/>
    </source>
</evidence>